<evidence type="ECO:0000313" key="11">
    <source>
        <dbReference type="Proteomes" id="UP000694424"/>
    </source>
</evidence>
<evidence type="ECO:0000256" key="2">
    <source>
        <dbReference type="ARBA" id="ARBA00010289"/>
    </source>
</evidence>
<feature type="region of interest" description="Disordered" evidence="8">
    <location>
        <begin position="1816"/>
        <end position="1837"/>
    </location>
</feature>
<reference evidence="10" key="1">
    <citation type="submission" date="2025-08" db="UniProtKB">
        <authorList>
            <consortium name="Ensembl"/>
        </authorList>
    </citation>
    <scope>IDENTIFICATION</scope>
</reference>
<dbReference type="Pfam" id="PF09497">
    <property type="entry name" value="Med12"/>
    <property type="match status" value="1"/>
</dbReference>
<dbReference type="InterPro" id="IPR019035">
    <property type="entry name" value="Mediator_Med12"/>
</dbReference>
<dbReference type="InterPro" id="IPR051647">
    <property type="entry name" value="Mediator_comp_sub12"/>
</dbReference>
<comment type="subcellular location">
    <subcellularLocation>
        <location evidence="1">Nucleus</location>
    </subcellularLocation>
</comment>
<dbReference type="Pfam" id="PF12144">
    <property type="entry name" value="Med12-PQL"/>
    <property type="match status" value="1"/>
</dbReference>
<evidence type="ECO:0000256" key="3">
    <source>
        <dbReference type="ARBA" id="ARBA00022491"/>
    </source>
</evidence>
<organism evidence="10 11">
    <name type="scientific">Apteryx owenii</name>
    <name type="common">Little spotted kiwi</name>
    <dbReference type="NCBI Taxonomy" id="8824"/>
    <lineage>
        <taxon>Eukaryota</taxon>
        <taxon>Metazoa</taxon>
        <taxon>Chordata</taxon>
        <taxon>Craniata</taxon>
        <taxon>Vertebrata</taxon>
        <taxon>Euteleostomi</taxon>
        <taxon>Archelosauria</taxon>
        <taxon>Archosauria</taxon>
        <taxon>Dinosauria</taxon>
        <taxon>Saurischia</taxon>
        <taxon>Theropoda</taxon>
        <taxon>Coelurosauria</taxon>
        <taxon>Aves</taxon>
        <taxon>Palaeognathae</taxon>
        <taxon>Apterygiformes</taxon>
        <taxon>Apterygidae</taxon>
        <taxon>Apteryx</taxon>
    </lineage>
</organism>
<feature type="region of interest" description="Disordered" evidence="8">
    <location>
        <begin position="1670"/>
        <end position="1727"/>
    </location>
</feature>
<keyword evidence="11" id="KW-1185">Reference proteome</keyword>
<evidence type="ECO:0000256" key="5">
    <source>
        <dbReference type="ARBA" id="ARBA00023159"/>
    </source>
</evidence>
<dbReference type="GO" id="GO:0003713">
    <property type="term" value="F:transcription coactivator activity"/>
    <property type="evidence" value="ECO:0007669"/>
    <property type="project" value="TreeGrafter"/>
</dbReference>
<evidence type="ECO:0000256" key="6">
    <source>
        <dbReference type="ARBA" id="ARBA00023163"/>
    </source>
</evidence>
<dbReference type="Proteomes" id="UP000694424">
    <property type="component" value="Unplaced"/>
</dbReference>
<sequence length="1903" mass="213584">IEPSDSCLIPDDELTAVNVKQGFSNQPAFSGDEHGSARNIVINASKIGAYFSSILAEKLKLNTFQDTGKKKPQVNAKDNYWLVTARSQSAIHNWFTDLAGNKPLTILAKKVPILSKKEDVFAYLAKYSVPLLRAAWLIKMTCAYYAAISEAKIKKRQATDPNIEWTQIITRYLREQLAKVAEFYHMTSGQGNNSVAMPQEMEHALKQWEYNEKLSFYMFQEGMLERHEYLTWILDVLEKIRPIDDDLLKLLLPLMLQYSEEFVQSAYLSRRLAYFCARRLSLLLGDGPNLVAAHSPHIIIGPNNPPLAAPSPTAPGPVVSPVQLACSDFLSCPQHRPLVYGLSCMLQTVTLCCPSALVWNYSTNENKNINPGSPLDLLQVAPSSLPMPGGNSAFNQQVRAKIYEVEQQIKQRGRAVEVRWSFDKCQESTAGVTISRVLHTLEVLDRHCFDRSDSSNSMETLYHKIFWANQNKDNQEVAPNDEAVVMLLCEWAVSCKRSGKHRAMAVAKLLEKRQAEIEAERCGESEVLDEKESLSSASLTGSSLPVFQNVLLRFLDTQAPSLSDPNSDHEKTEFVNLVLLFSEFIRHDVFSHDAYMCTLISRGDLSITATARQRSPNGETVDEHYSKDHDMKLEVPLHAFFSSHVWYSVSFMVDFLPKISVTSEKSVKRERLRELIFPSNYDLLRHLQYATHFPIPLDESSSHECNQRMILLYGVGKERDEARHQLKKITKDILKILNKKSTTETGGKFGDEGQKARKNKQEAFPTLETVFTKLQQLSYFDQHQVTSQISSNVLEQITSFASGTSYHLPLAHHIQLIFDLMEPALNINGLIDFAIQLLNELSVVEAELLLKSSSLAGSYTTGLCVCIVAVLRRYHACLILNLEQTAQVFEGLCGVVKHVVNPSECSSPERCILAYLYDLYVSCSHLRSKFGDLFSSACSKVKQTIYSNVQPSNSNLLWDPEFMLDFIENPSAHSINYSMLGKILSDNAANRYSFVCNALMNVCMGHQDAGRINDIANLCAELTACCTVLSSEWLGVVKALCCSSNHVWGFNDLLCSVDVSDLSFHDSLATFIAILIARQCFSLEDVVQHVALPSLLAAACGDPDAEPGARMTCRLLLHLFRTPQVFLFPQGSGKSFPGIRSSCDRHLLAAAHNSIEVGAVFAVLKAILMLAHFVLFINSLKSEDFTMRGLLDELNEDEIWGSSHTLKSCGKAISIETASLSEYARYVLRTICQQEWVGEHCLKEPERLCTDKDLILDPVLSNKQAQKLLQLICYPLGIKECNEGDNPQRQHIKRILQNLDQWTLRQSWLELQLMIKQCMKDLLDNIAKATIEVFQQSADLNNNSSNSVWSTSSSSERRGVWLVAPLIAKLPTSVQGRVLKAAGEELEKGQHLGSSSKKERDRQKQKSMSLLSQQPFLSLVLTCLKGQDEQREGLLTSLQNQVNQILSNWREERYQDDVKARQMMHESLQLRLNLVGGMFDTVQRSTQWTTDWALLLLQIITSGTVDMQTNNELFTTVLDMLGVLINGTLASDLSNASQGGPEENKRAYMNLVKKLKKELGDKRSESIDKVRQLLPLPKQTCDIITCEPMGSLIDTKGNKIAGFDSIDKKQGLQVSTKQKVSPWDLFEGHKNPAPLSWAWFGTVRVDRKVIKYEDQQHLLLYHTHPKPKPRSYYLEPLPLPPEEEEEEPTTPVSQEPERKSAELSDQGKHTTDDEKKTKGRKRKSKSTDELAVICTNNFPKEGRDSICGFGAFLGGSRLDPTGSFVPTNTKQALSNMLQRRSGTMMQPPSIHAITSQQQLLQMKLLQQEQQQQRLLRQQAQSRSLQQVGPNPQTEERHSGFQLPCGCLPYIGSDAESCLTFTVTITPQILLSQGRLLLDFICPLVSQSFLLVLCLLKSAFASAT</sequence>
<keyword evidence="4" id="KW-0805">Transcription regulation</keyword>
<dbReference type="PANTHER" id="PTHR46007">
    <property type="entry name" value="MEDIATOR OF RNA POLYMERASE II TRANSCRIPTION SUBUNIT 12"/>
    <property type="match status" value="1"/>
</dbReference>
<keyword evidence="6" id="KW-0804">Transcription</keyword>
<proteinExistence type="inferred from homology"/>
<dbReference type="SMART" id="SM01281">
    <property type="entry name" value="Med12"/>
    <property type="match status" value="1"/>
</dbReference>
<feature type="domain" description="Mediator complex subunit Med12" evidence="9">
    <location>
        <begin position="79"/>
        <end position="139"/>
    </location>
</feature>
<dbReference type="InterPro" id="IPR021990">
    <property type="entry name" value="Mediator_Med12_LCEWAV"/>
</dbReference>
<feature type="compositionally biased region" description="Low complexity" evidence="8">
    <location>
        <begin position="1816"/>
        <end position="1826"/>
    </location>
</feature>
<evidence type="ECO:0000256" key="4">
    <source>
        <dbReference type="ARBA" id="ARBA00023015"/>
    </source>
</evidence>
<comment type="similarity">
    <text evidence="2">Belongs to the Mediator complex subunit 12 family.</text>
</comment>
<dbReference type="Ensembl" id="ENSAOWT00000023957.1">
    <property type="protein sequence ID" value="ENSAOWP00000021155.1"/>
    <property type="gene ID" value="ENSAOWG00000013935.1"/>
</dbReference>
<keyword evidence="7" id="KW-0539">Nucleus</keyword>
<feature type="compositionally biased region" description="Basic and acidic residues" evidence="8">
    <location>
        <begin position="1695"/>
        <end position="1716"/>
    </location>
</feature>
<evidence type="ECO:0000256" key="8">
    <source>
        <dbReference type="SAM" id="MobiDB-lite"/>
    </source>
</evidence>
<dbReference type="InterPro" id="IPR021989">
    <property type="entry name" value="Mediator_Med12_catenin-bd"/>
</dbReference>
<reference evidence="10" key="2">
    <citation type="submission" date="2025-09" db="UniProtKB">
        <authorList>
            <consortium name="Ensembl"/>
        </authorList>
    </citation>
    <scope>IDENTIFICATION</scope>
</reference>
<feature type="region of interest" description="Disordered" evidence="8">
    <location>
        <begin position="1387"/>
        <end position="1409"/>
    </location>
</feature>
<evidence type="ECO:0000313" key="10">
    <source>
        <dbReference type="Ensembl" id="ENSAOWP00000021155.1"/>
    </source>
</evidence>
<dbReference type="GO" id="GO:0008013">
    <property type="term" value="F:beta-catenin binding"/>
    <property type="evidence" value="ECO:0007669"/>
    <property type="project" value="InterPro"/>
</dbReference>
<keyword evidence="3" id="KW-0678">Repressor</keyword>
<feature type="compositionally biased region" description="Basic and acidic residues" evidence="8">
    <location>
        <begin position="1387"/>
        <end position="1404"/>
    </location>
</feature>
<protein>
    <submittedName>
        <fullName evidence="10">Mediator complex subunit 12L</fullName>
    </submittedName>
</protein>
<accession>A0A8B9Q6M5</accession>
<evidence type="ECO:0000259" key="9">
    <source>
        <dbReference type="SMART" id="SM01281"/>
    </source>
</evidence>
<evidence type="ECO:0000256" key="1">
    <source>
        <dbReference type="ARBA" id="ARBA00004123"/>
    </source>
</evidence>
<name>A0A8B9Q6M5_APTOW</name>
<dbReference type="PANTHER" id="PTHR46007:SF3">
    <property type="entry name" value="MEDIATOR OF RNA POLYMERASE II TRANSCRIPTION SUBUNIT 12-LIKE PROTEIN"/>
    <property type="match status" value="1"/>
</dbReference>
<dbReference type="GO" id="GO:0016592">
    <property type="term" value="C:mediator complex"/>
    <property type="evidence" value="ECO:0007669"/>
    <property type="project" value="InterPro"/>
</dbReference>
<evidence type="ECO:0000256" key="7">
    <source>
        <dbReference type="ARBA" id="ARBA00023242"/>
    </source>
</evidence>
<dbReference type="GO" id="GO:0045944">
    <property type="term" value="P:positive regulation of transcription by RNA polymerase II"/>
    <property type="evidence" value="ECO:0007669"/>
    <property type="project" value="TreeGrafter"/>
</dbReference>
<keyword evidence="5" id="KW-0010">Activator</keyword>
<dbReference type="Pfam" id="PF12145">
    <property type="entry name" value="Med12-LCEWAV"/>
    <property type="match status" value="1"/>
</dbReference>